<dbReference type="EMBL" id="JBHSBN010000012">
    <property type="protein sequence ID" value="MFC4107878.1"/>
    <property type="molecule type" value="Genomic_DNA"/>
</dbReference>
<evidence type="ECO:0000256" key="8">
    <source>
        <dbReference type="SAM" id="Phobius"/>
    </source>
</evidence>
<keyword evidence="7 8" id="KW-0472">Membrane</keyword>
<dbReference type="InterPro" id="IPR002541">
    <property type="entry name" value="Cyt_c_assembly"/>
</dbReference>
<evidence type="ECO:0000313" key="10">
    <source>
        <dbReference type="EMBL" id="MFC4107878.1"/>
    </source>
</evidence>
<keyword evidence="11" id="KW-1185">Reference proteome</keyword>
<dbReference type="Pfam" id="PF01578">
    <property type="entry name" value="Cytochrom_C_asm"/>
    <property type="match status" value="1"/>
</dbReference>
<feature type="transmembrane region" description="Helical" evidence="8">
    <location>
        <begin position="163"/>
        <end position="185"/>
    </location>
</feature>
<dbReference type="InterPro" id="IPR045062">
    <property type="entry name" value="Cyt_c_biogenesis_CcsA/CcmC"/>
</dbReference>
<gene>
    <name evidence="10" type="primary">ccsA</name>
    <name evidence="10" type="ORF">ACFOX0_18340</name>
</gene>
<dbReference type="Proteomes" id="UP001595868">
    <property type="component" value="Unassembled WGS sequence"/>
</dbReference>
<comment type="subcellular location">
    <subcellularLocation>
        <location evidence="1">Membrane</location>
        <topology evidence="1">Multi-pass membrane protein</topology>
    </subcellularLocation>
</comment>
<evidence type="ECO:0000256" key="7">
    <source>
        <dbReference type="ARBA" id="ARBA00023136"/>
    </source>
</evidence>
<evidence type="ECO:0000256" key="2">
    <source>
        <dbReference type="ARBA" id="ARBA00005840"/>
    </source>
</evidence>
<evidence type="ECO:0000256" key="1">
    <source>
        <dbReference type="ARBA" id="ARBA00004141"/>
    </source>
</evidence>
<feature type="transmembrane region" description="Helical" evidence="8">
    <location>
        <begin position="97"/>
        <end position="119"/>
    </location>
</feature>
<dbReference type="PRINTS" id="PR01386">
    <property type="entry name" value="CCMCBIOGNSIS"/>
</dbReference>
<feature type="transmembrane region" description="Helical" evidence="8">
    <location>
        <begin position="131"/>
        <end position="151"/>
    </location>
</feature>
<keyword evidence="4 8" id="KW-0812">Transmembrane</keyword>
<feature type="transmembrane region" description="Helical" evidence="8">
    <location>
        <begin position="27"/>
        <end position="46"/>
    </location>
</feature>
<reference evidence="11" key="1">
    <citation type="journal article" date="2019" name="Int. J. Syst. Evol. Microbiol.">
        <title>The Global Catalogue of Microorganisms (GCM) 10K type strain sequencing project: providing services to taxonomists for standard genome sequencing and annotation.</title>
        <authorList>
            <consortium name="The Broad Institute Genomics Platform"/>
            <consortium name="The Broad Institute Genome Sequencing Center for Infectious Disease"/>
            <person name="Wu L."/>
            <person name="Ma J."/>
        </authorList>
    </citation>
    <scope>NUCLEOTIDE SEQUENCE [LARGE SCALE GENOMIC DNA]</scope>
    <source>
        <strain evidence="11">2902at01</strain>
    </source>
</reference>
<dbReference type="PANTHER" id="PTHR30071">
    <property type="entry name" value="HEME EXPORTER PROTEIN C"/>
    <property type="match status" value="1"/>
</dbReference>
<dbReference type="PANTHER" id="PTHR30071:SF1">
    <property type="entry name" value="CYTOCHROME B_B6 PROTEIN-RELATED"/>
    <property type="match status" value="1"/>
</dbReference>
<evidence type="ECO:0000259" key="9">
    <source>
        <dbReference type="Pfam" id="PF01578"/>
    </source>
</evidence>
<protein>
    <recommendedName>
        <fullName evidence="3">Heme exporter protein C</fullName>
    </recommendedName>
</protein>
<dbReference type="InterPro" id="IPR003557">
    <property type="entry name" value="Cyt_c_biogenesis_CcmC"/>
</dbReference>
<dbReference type="RefSeq" id="WP_377547410.1">
    <property type="nucleotide sequence ID" value="NZ_JBHSBN010000012.1"/>
</dbReference>
<evidence type="ECO:0000256" key="6">
    <source>
        <dbReference type="ARBA" id="ARBA00022989"/>
    </source>
</evidence>
<organism evidence="10 11">
    <name type="scientific">Micromonospora zhanjiangensis</name>
    <dbReference type="NCBI Taxonomy" id="1522057"/>
    <lineage>
        <taxon>Bacteria</taxon>
        <taxon>Bacillati</taxon>
        <taxon>Actinomycetota</taxon>
        <taxon>Actinomycetes</taxon>
        <taxon>Micromonosporales</taxon>
        <taxon>Micromonosporaceae</taxon>
        <taxon>Micromonospora</taxon>
    </lineage>
</organism>
<evidence type="ECO:0000313" key="11">
    <source>
        <dbReference type="Proteomes" id="UP001595868"/>
    </source>
</evidence>
<feature type="domain" description="Cytochrome c assembly protein" evidence="9">
    <location>
        <begin position="44"/>
        <end position="189"/>
    </location>
</feature>
<comment type="similarity">
    <text evidence="2">Belongs to the CcmC/CycZ/HelC family.</text>
</comment>
<feature type="transmembrane region" description="Helical" evidence="8">
    <location>
        <begin position="66"/>
        <end position="85"/>
    </location>
</feature>
<comment type="caution">
    <text evidence="10">The sequence shown here is derived from an EMBL/GenBank/DDBJ whole genome shotgun (WGS) entry which is preliminary data.</text>
</comment>
<evidence type="ECO:0000256" key="3">
    <source>
        <dbReference type="ARBA" id="ARBA00016463"/>
    </source>
</evidence>
<evidence type="ECO:0000256" key="5">
    <source>
        <dbReference type="ARBA" id="ARBA00022748"/>
    </source>
</evidence>
<accession>A0ABV8KPG3</accession>
<keyword evidence="6 8" id="KW-1133">Transmembrane helix</keyword>
<keyword evidence="5" id="KW-0201">Cytochrome c-type biogenesis</keyword>
<proteinExistence type="inferred from homology"/>
<evidence type="ECO:0000256" key="4">
    <source>
        <dbReference type="ARBA" id="ARBA00022692"/>
    </source>
</evidence>
<name>A0ABV8KPG3_9ACTN</name>
<feature type="transmembrane region" description="Helical" evidence="8">
    <location>
        <begin position="205"/>
        <end position="226"/>
    </location>
</feature>
<sequence>MRATHTSETVRTPLTAGPAATANRRSLGWLAAGLGAAAAAAGGLVAPTDAVQGQIQRLMYLHVPAAWVGMLAFGVVLAASVGYLATRDLRWDRCGRAAAEVGVGATVLALLVGAGWGRAVWGTWWAWDPRLVSTALLVLAYTGYLALRGAVGADDGGHPAARRAAAVGIVAFGLVPVVHYSVVWWRSLHQQATILGPTRPPIEPVMGASLVLAALACTGLAGWLFLHRLSRLETVALVDGPGPVPVPVPAPVAPPEQPVPVGRR</sequence>